<dbReference type="InterPro" id="IPR036410">
    <property type="entry name" value="HSP_DnaJ_Cys-rich_dom_sf"/>
</dbReference>
<reference evidence="2" key="1">
    <citation type="journal article" date="2019" name="Int. J. Syst. Evol. Microbiol.">
        <title>The Global Catalogue of Microorganisms (GCM) 10K type strain sequencing project: providing services to taxonomists for standard genome sequencing and annotation.</title>
        <authorList>
            <consortium name="The Broad Institute Genomics Platform"/>
            <consortium name="The Broad Institute Genome Sequencing Center for Infectious Disease"/>
            <person name="Wu L."/>
            <person name="Ma J."/>
        </authorList>
    </citation>
    <scope>NUCLEOTIDE SEQUENCE [LARGE SCALE GENOMIC DNA]</scope>
    <source>
        <strain evidence="2">KACC 14058</strain>
    </source>
</reference>
<gene>
    <name evidence="1" type="ORF">ACFOZ1_09615</name>
</gene>
<dbReference type="Proteomes" id="UP001595880">
    <property type="component" value="Unassembled WGS sequence"/>
</dbReference>
<name>A0ABV8VU90_9BACI</name>
<dbReference type="SUPFAM" id="SSF57938">
    <property type="entry name" value="DnaJ/Hsp40 cysteine-rich domain"/>
    <property type="match status" value="1"/>
</dbReference>
<protein>
    <recommendedName>
        <fullName evidence="3">Molecular chaperone DnaJ</fullName>
    </recommendedName>
</protein>
<comment type="caution">
    <text evidence="1">The sequence shown here is derived from an EMBL/GenBank/DDBJ whole genome shotgun (WGS) entry which is preliminary data.</text>
</comment>
<accession>A0ABV8VU90</accession>
<proteinExistence type="predicted"/>
<keyword evidence="2" id="KW-1185">Reference proteome</keyword>
<organism evidence="1 2">
    <name type="scientific">Gracilibacillus marinus</name>
    <dbReference type="NCBI Taxonomy" id="630535"/>
    <lineage>
        <taxon>Bacteria</taxon>
        <taxon>Bacillati</taxon>
        <taxon>Bacillota</taxon>
        <taxon>Bacilli</taxon>
        <taxon>Bacillales</taxon>
        <taxon>Bacillaceae</taxon>
        <taxon>Gracilibacillus</taxon>
    </lineage>
</organism>
<dbReference type="EMBL" id="JBHSDV010000002">
    <property type="protein sequence ID" value="MFC4388064.1"/>
    <property type="molecule type" value="Genomic_DNA"/>
</dbReference>
<dbReference type="RefSeq" id="WP_390198804.1">
    <property type="nucleotide sequence ID" value="NZ_JBHSDV010000002.1"/>
</dbReference>
<evidence type="ECO:0000313" key="1">
    <source>
        <dbReference type="EMBL" id="MFC4388064.1"/>
    </source>
</evidence>
<sequence>MKCKSCDGEALVRCSSCSGEGIDYGIHKCETCAGEGQLACLECEGTGKVSLFKKFGSKTS</sequence>
<evidence type="ECO:0008006" key="3">
    <source>
        <dbReference type="Google" id="ProtNLM"/>
    </source>
</evidence>
<evidence type="ECO:0000313" key="2">
    <source>
        <dbReference type="Proteomes" id="UP001595880"/>
    </source>
</evidence>